<accession>A0AAD8A7B4</accession>
<sequence length="64" mass="7380">STKMSGTKDEDVLFETATHLKKFPHMLIECVPMDKEVECATNKKLVDLKNKDEIICGRNDKIWI</sequence>
<proteinExistence type="predicted"/>
<keyword evidence="2" id="KW-1185">Reference proteome</keyword>
<gene>
    <name evidence="1" type="ORF">L9F63_027557</name>
</gene>
<evidence type="ECO:0000313" key="1">
    <source>
        <dbReference type="EMBL" id="KAJ9593799.1"/>
    </source>
</evidence>
<dbReference type="EMBL" id="JASPKZ010003308">
    <property type="protein sequence ID" value="KAJ9593799.1"/>
    <property type="molecule type" value="Genomic_DNA"/>
</dbReference>
<evidence type="ECO:0000313" key="2">
    <source>
        <dbReference type="Proteomes" id="UP001233999"/>
    </source>
</evidence>
<organism evidence="1 2">
    <name type="scientific">Diploptera punctata</name>
    <name type="common">Pacific beetle cockroach</name>
    <dbReference type="NCBI Taxonomy" id="6984"/>
    <lineage>
        <taxon>Eukaryota</taxon>
        <taxon>Metazoa</taxon>
        <taxon>Ecdysozoa</taxon>
        <taxon>Arthropoda</taxon>
        <taxon>Hexapoda</taxon>
        <taxon>Insecta</taxon>
        <taxon>Pterygota</taxon>
        <taxon>Neoptera</taxon>
        <taxon>Polyneoptera</taxon>
        <taxon>Dictyoptera</taxon>
        <taxon>Blattodea</taxon>
        <taxon>Blaberoidea</taxon>
        <taxon>Blaberidae</taxon>
        <taxon>Diplopterinae</taxon>
        <taxon>Diploptera</taxon>
    </lineage>
</organism>
<name>A0AAD8A7B4_DIPPU</name>
<dbReference type="AlphaFoldDB" id="A0AAD8A7B4"/>
<feature type="non-terminal residue" evidence="1">
    <location>
        <position position="1"/>
    </location>
</feature>
<comment type="caution">
    <text evidence="1">The sequence shown here is derived from an EMBL/GenBank/DDBJ whole genome shotgun (WGS) entry which is preliminary data.</text>
</comment>
<reference evidence="1" key="2">
    <citation type="submission" date="2023-05" db="EMBL/GenBank/DDBJ databases">
        <authorList>
            <person name="Fouks B."/>
        </authorList>
    </citation>
    <scope>NUCLEOTIDE SEQUENCE</scope>
    <source>
        <strain evidence="1">Stay&amp;Tobe</strain>
        <tissue evidence="1">Testes</tissue>
    </source>
</reference>
<reference evidence="1" key="1">
    <citation type="journal article" date="2023" name="IScience">
        <title>Live-bearing cockroach genome reveals convergent evolutionary mechanisms linked to viviparity in insects and beyond.</title>
        <authorList>
            <person name="Fouks B."/>
            <person name="Harrison M.C."/>
            <person name="Mikhailova A.A."/>
            <person name="Marchal E."/>
            <person name="English S."/>
            <person name="Carruthers M."/>
            <person name="Jennings E.C."/>
            <person name="Chiamaka E.L."/>
            <person name="Frigard R.A."/>
            <person name="Pippel M."/>
            <person name="Attardo G.M."/>
            <person name="Benoit J.B."/>
            <person name="Bornberg-Bauer E."/>
            <person name="Tobe S.S."/>
        </authorList>
    </citation>
    <scope>NUCLEOTIDE SEQUENCE</scope>
    <source>
        <strain evidence="1">Stay&amp;Tobe</strain>
    </source>
</reference>
<feature type="non-terminal residue" evidence="1">
    <location>
        <position position="64"/>
    </location>
</feature>
<protein>
    <submittedName>
        <fullName evidence="1">Uncharacterized protein</fullName>
    </submittedName>
</protein>
<dbReference type="Proteomes" id="UP001233999">
    <property type="component" value="Unassembled WGS sequence"/>
</dbReference>